<dbReference type="Proteomes" id="UP000789570">
    <property type="component" value="Unassembled WGS sequence"/>
</dbReference>
<feature type="non-terminal residue" evidence="2">
    <location>
        <position position="238"/>
    </location>
</feature>
<dbReference type="EMBL" id="CAJVPQ010017114">
    <property type="protein sequence ID" value="CAG8747552.1"/>
    <property type="molecule type" value="Genomic_DNA"/>
</dbReference>
<gene>
    <name evidence="2" type="ORF">FCALED_LOCUS16069</name>
</gene>
<accession>A0A9N9IQT8</accession>
<feature type="domain" description="BACK" evidence="1">
    <location>
        <begin position="64"/>
        <end position="126"/>
    </location>
</feature>
<organism evidence="2 3">
    <name type="scientific">Funneliformis caledonium</name>
    <dbReference type="NCBI Taxonomy" id="1117310"/>
    <lineage>
        <taxon>Eukaryota</taxon>
        <taxon>Fungi</taxon>
        <taxon>Fungi incertae sedis</taxon>
        <taxon>Mucoromycota</taxon>
        <taxon>Glomeromycotina</taxon>
        <taxon>Glomeromycetes</taxon>
        <taxon>Glomerales</taxon>
        <taxon>Glomeraceae</taxon>
        <taxon>Funneliformis</taxon>
    </lineage>
</organism>
<dbReference type="Pfam" id="PF07707">
    <property type="entry name" value="BACK"/>
    <property type="match status" value="1"/>
</dbReference>
<dbReference type="AlphaFoldDB" id="A0A9N9IQT8"/>
<name>A0A9N9IQT8_9GLOM</name>
<evidence type="ECO:0000313" key="2">
    <source>
        <dbReference type="EMBL" id="CAG8747552.1"/>
    </source>
</evidence>
<dbReference type="InterPro" id="IPR011705">
    <property type="entry name" value="BACK"/>
</dbReference>
<comment type="caution">
    <text evidence="2">The sequence shown here is derived from an EMBL/GenBank/DDBJ whole genome shotgun (WGS) entry which is preliminary data.</text>
</comment>
<evidence type="ECO:0000313" key="3">
    <source>
        <dbReference type="Proteomes" id="UP000789570"/>
    </source>
</evidence>
<protein>
    <submittedName>
        <fullName evidence="2">12603_t:CDS:1</fullName>
    </submittedName>
</protein>
<proteinExistence type="predicted"/>
<sequence>YIYSGSINFNEFSPQIILEILAASDEFILESLIDTIQTYMIEMQSEWLQLNIINPLNIVCKYEHITRLRNHLIELVCKKPHLLFASMDFPLLEESALIYVLKQDDLELEEMKILENVINWGAANSNPKLSQDRTKWTNNDLLVLKRTLHKCIPFIRFFHIHYNDLMSAPFQDILSKKLKNNVRNYHLNPYATERQIQVLPPRMSDKLDSDLISFNEINRVAGWIDYRRKPYAYQENPF</sequence>
<keyword evidence="3" id="KW-1185">Reference proteome</keyword>
<reference evidence="2" key="1">
    <citation type="submission" date="2021-06" db="EMBL/GenBank/DDBJ databases">
        <authorList>
            <person name="Kallberg Y."/>
            <person name="Tangrot J."/>
            <person name="Rosling A."/>
        </authorList>
    </citation>
    <scope>NUCLEOTIDE SEQUENCE</scope>
    <source>
        <strain evidence="2">UK204</strain>
    </source>
</reference>
<feature type="non-terminal residue" evidence="2">
    <location>
        <position position="1"/>
    </location>
</feature>
<evidence type="ECO:0000259" key="1">
    <source>
        <dbReference type="Pfam" id="PF07707"/>
    </source>
</evidence>
<dbReference type="OrthoDB" id="2315116at2759"/>